<organism evidence="9 10">
    <name type="scientific">Coriobacterium glomerans (strain ATCC 49209 / DSM 20642 / JCM 10262 / PW2)</name>
    <dbReference type="NCBI Taxonomy" id="700015"/>
    <lineage>
        <taxon>Bacteria</taxon>
        <taxon>Bacillati</taxon>
        <taxon>Actinomycetota</taxon>
        <taxon>Coriobacteriia</taxon>
        <taxon>Coriobacteriales</taxon>
        <taxon>Coriobacteriaceae</taxon>
        <taxon>Coriobacterium</taxon>
    </lineage>
</organism>
<dbReference type="STRING" id="700015.Corgl_0799"/>
<dbReference type="OrthoDB" id="9774675at2"/>
<feature type="transmembrane region" description="Helical" evidence="6">
    <location>
        <begin position="177"/>
        <end position="195"/>
    </location>
</feature>
<comment type="subcellular location">
    <subcellularLocation>
        <location evidence="1">Cell membrane</location>
        <topology evidence="1">Multi-pass membrane protein</topology>
    </subcellularLocation>
</comment>
<evidence type="ECO:0000256" key="6">
    <source>
        <dbReference type="SAM" id="Phobius"/>
    </source>
</evidence>
<accession>F2N7M0</accession>
<evidence type="ECO:0000256" key="2">
    <source>
        <dbReference type="ARBA" id="ARBA00022475"/>
    </source>
</evidence>
<keyword evidence="4 6" id="KW-1133">Transmembrane helix</keyword>
<dbReference type="KEGG" id="cgo:Corgl_0799"/>
<evidence type="ECO:0000256" key="3">
    <source>
        <dbReference type="ARBA" id="ARBA00022692"/>
    </source>
</evidence>
<feature type="transmembrane region" description="Helical" evidence="6">
    <location>
        <begin position="567"/>
        <end position="591"/>
    </location>
</feature>
<keyword evidence="7" id="KW-0732">Signal</keyword>
<feature type="transmembrane region" description="Helical" evidence="6">
    <location>
        <begin position="260"/>
        <end position="279"/>
    </location>
</feature>
<keyword evidence="10" id="KW-1185">Reference proteome</keyword>
<evidence type="ECO:0000256" key="5">
    <source>
        <dbReference type="ARBA" id="ARBA00023136"/>
    </source>
</evidence>
<feature type="transmembrane region" description="Helical" evidence="6">
    <location>
        <begin position="640"/>
        <end position="661"/>
    </location>
</feature>
<dbReference type="RefSeq" id="WP_013708655.1">
    <property type="nucleotide sequence ID" value="NC_015389.1"/>
</dbReference>
<dbReference type="GO" id="GO:0005886">
    <property type="term" value="C:plasma membrane"/>
    <property type="evidence" value="ECO:0007669"/>
    <property type="project" value="UniProtKB-SubCell"/>
</dbReference>
<dbReference type="eggNOG" id="ENOG502ZXGI">
    <property type="taxonomic scope" value="Bacteria"/>
</dbReference>
<keyword evidence="2" id="KW-1003">Cell membrane</keyword>
<feature type="chain" id="PRO_5005676085" description="ABC3 transporter permease C-terminal domain-containing protein" evidence="7">
    <location>
        <begin position="28"/>
        <end position="678"/>
    </location>
</feature>
<dbReference type="AlphaFoldDB" id="F2N7M0"/>
<feature type="domain" description="ABC3 transporter permease C-terminal" evidence="8">
    <location>
        <begin position="176"/>
        <end position="281"/>
    </location>
</feature>
<evidence type="ECO:0000256" key="7">
    <source>
        <dbReference type="SAM" id="SignalP"/>
    </source>
</evidence>
<evidence type="ECO:0000256" key="4">
    <source>
        <dbReference type="ARBA" id="ARBA00022989"/>
    </source>
</evidence>
<evidence type="ECO:0000259" key="8">
    <source>
        <dbReference type="Pfam" id="PF02687"/>
    </source>
</evidence>
<feature type="transmembrane region" description="Helical" evidence="6">
    <location>
        <begin position="220"/>
        <end position="245"/>
    </location>
</feature>
<dbReference type="Proteomes" id="UP000006851">
    <property type="component" value="Chromosome"/>
</dbReference>
<gene>
    <name evidence="9" type="ordered locus">Corgl_0799</name>
</gene>
<keyword evidence="5 6" id="KW-0472">Membrane</keyword>
<feature type="transmembrane region" description="Helical" evidence="6">
    <location>
        <begin position="615"/>
        <end position="634"/>
    </location>
</feature>
<dbReference type="InterPro" id="IPR003838">
    <property type="entry name" value="ABC3_permease_C"/>
</dbReference>
<evidence type="ECO:0000313" key="10">
    <source>
        <dbReference type="Proteomes" id="UP000006851"/>
    </source>
</evidence>
<evidence type="ECO:0000256" key="1">
    <source>
        <dbReference type="ARBA" id="ARBA00004651"/>
    </source>
</evidence>
<reference evidence="10" key="1">
    <citation type="journal article" date="2013" name="Stand. Genomic Sci.">
        <title>Complete genome sequence of Coriobacterium glomerans type strain (PW2(T)) from the midgut of Pyrrhocoris apterus L. (red soldier bug).</title>
        <authorList>
            <person name="Stackebrandt E."/>
            <person name="Zeytun A."/>
            <person name="Lapidus A."/>
            <person name="Nolan M."/>
            <person name="Lucas S."/>
            <person name="Hammon N."/>
            <person name="Deshpande S."/>
            <person name="Cheng J.F."/>
            <person name="Tapia R."/>
            <person name="Goodwin L.A."/>
            <person name="Pitluck S."/>
            <person name="Liolios K."/>
            <person name="Pagani I."/>
            <person name="Ivanova N."/>
            <person name="Mavromatis K."/>
            <person name="Mikhailova N."/>
            <person name="Huntemann M."/>
            <person name="Pati A."/>
            <person name="Chen A."/>
            <person name="Palaniappan K."/>
            <person name="Chang Y.J."/>
            <person name="Land M."/>
            <person name="Hauser L."/>
            <person name="Rohde M."/>
            <person name="Pukall R."/>
            <person name="Goker M."/>
            <person name="Detter J.C."/>
            <person name="Woyke T."/>
            <person name="Bristow J."/>
            <person name="Eisen J.A."/>
            <person name="Markowitz V."/>
            <person name="Hugenholtz P."/>
            <person name="Kyrpides N.C."/>
            <person name="Klenk H.P."/>
        </authorList>
    </citation>
    <scope>NUCLEOTIDE SEQUENCE</scope>
    <source>
        <strain evidence="10">ATCC 49209 / DSM 20642 / JCM 10262 / PW2</strain>
    </source>
</reference>
<keyword evidence="3 6" id="KW-0812">Transmembrane</keyword>
<name>F2N7M0_CORGP</name>
<dbReference type="HOGENOM" id="CLU_417290_0_0_11"/>
<dbReference type="EMBL" id="CP002628">
    <property type="protein sequence ID" value="AEB06912.1"/>
    <property type="molecule type" value="Genomic_DNA"/>
</dbReference>
<proteinExistence type="predicted"/>
<protein>
    <recommendedName>
        <fullName evidence="8">ABC3 transporter permease C-terminal domain-containing protein</fullName>
    </recommendedName>
</protein>
<dbReference type="Pfam" id="PF02687">
    <property type="entry name" value="FtsX"/>
    <property type="match status" value="1"/>
</dbReference>
<feature type="signal peptide" evidence="7">
    <location>
        <begin position="1"/>
        <end position="27"/>
    </location>
</feature>
<sequence>MLKWLVRLSAAILACAICFLSISYAEARQNGAPFDATMSFTIDCSASDLSSERVFTELKNVADRFGTHIVRIKTNSEQNRDIIWLASSSPSNMSPAVNGQQILWLDRTLAGSLVTSDEAGTSSPNGDYLIPATAVGAKSALADWAGVHRVTFTWNGTRAPDDNFFAVVRFCTSTSAGLLYFSAVLFFVCVIVFRLEEKSRDHALLVLYGRSIRSVRTEQILDIAVPALPAMVISMLAFLACIALSDHAVQFFVVLPEIKMVVLFTLAMLLIMGAGLLIAARPSVHHMLEGRAATNKRLRICRSVFFLISICISVFTIPLSVVAFDQATLALHEANFFRSHPEASKVSLHVTGYDGGAQLIPEKTLEPFLISAEKHGILRLSYDVSQGIELREQDLGHFDGLAIVDRRYVSDAGVNVCENNDSSTRASLPEGPHLVPVTLDSLQPDSRTRIRSIAHLWTRSGQVDDSMTVCRFVGSGFPVLGPNVASGGKTITYRNPLVLLIDTPTDSLNARFLDSMLSTGNIFFSQKDLIPQIADESDMSQYIYSVDNLSDAALYAYQRFTIMLRTYALGAAMACLSLLLLCIQMACIWAIENRRRIFALRSAGRGWLSISLEKSAPLLIALAVCGAIGFHFCISRGYNLFYLLAACLILAMLACVVTLGTRSLAAIKVFKSIIHRAH</sequence>
<feature type="transmembrane region" description="Helical" evidence="6">
    <location>
        <begin position="300"/>
        <end position="324"/>
    </location>
</feature>
<evidence type="ECO:0000313" key="9">
    <source>
        <dbReference type="EMBL" id="AEB06912.1"/>
    </source>
</evidence>